<organism evidence="2 3">
    <name type="scientific">Kibdelosporangium philippinense</name>
    <dbReference type="NCBI Taxonomy" id="211113"/>
    <lineage>
        <taxon>Bacteria</taxon>
        <taxon>Bacillati</taxon>
        <taxon>Actinomycetota</taxon>
        <taxon>Actinomycetes</taxon>
        <taxon>Pseudonocardiales</taxon>
        <taxon>Pseudonocardiaceae</taxon>
        <taxon>Kibdelosporangium</taxon>
    </lineage>
</organism>
<accession>A0ABS8Z2E1</accession>
<evidence type="ECO:0000313" key="2">
    <source>
        <dbReference type="EMBL" id="MCE7002104.1"/>
    </source>
</evidence>
<evidence type="ECO:0000256" key="1">
    <source>
        <dbReference type="SAM" id="MobiDB-lite"/>
    </source>
</evidence>
<name>A0ABS8Z2E1_9PSEU</name>
<dbReference type="Proteomes" id="UP001521150">
    <property type="component" value="Unassembled WGS sequence"/>
</dbReference>
<proteinExistence type="predicted"/>
<evidence type="ECO:0000313" key="3">
    <source>
        <dbReference type="Proteomes" id="UP001521150"/>
    </source>
</evidence>
<dbReference type="EMBL" id="JAJVCN010000001">
    <property type="protein sequence ID" value="MCE7002104.1"/>
    <property type="molecule type" value="Genomic_DNA"/>
</dbReference>
<reference evidence="2 3" key="1">
    <citation type="submission" date="2021-12" db="EMBL/GenBank/DDBJ databases">
        <title>Genome sequence of Kibdelosporangium philippinense ATCC 49844.</title>
        <authorList>
            <person name="Fedorov E.A."/>
            <person name="Omeragic M."/>
            <person name="Shalygina K.F."/>
            <person name="Maclea K.S."/>
        </authorList>
    </citation>
    <scope>NUCLEOTIDE SEQUENCE [LARGE SCALE GENOMIC DNA]</scope>
    <source>
        <strain evidence="2 3">ATCC 49844</strain>
    </source>
</reference>
<protein>
    <submittedName>
        <fullName evidence="2">Uncharacterized protein</fullName>
    </submittedName>
</protein>
<dbReference type="RefSeq" id="WP_233723141.1">
    <property type="nucleotide sequence ID" value="NZ_JAJVCN010000001.1"/>
</dbReference>
<feature type="region of interest" description="Disordered" evidence="1">
    <location>
        <begin position="15"/>
        <end position="68"/>
    </location>
</feature>
<gene>
    <name evidence="2" type="ORF">LWC34_04580</name>
</gene>
<sequence length="68" mass="7106">MNLILSLQGLEVETSDDMPDLGAGARTCCGGDTDGTGQHGPSAYRSLGPDHTPPQTESDDYSYSSETV</sequence>
<feature type="compositionally biased region" description="Polar residues" evidence="1">
    <location>
        <begin position="53"/>
        <end position="68"/>
    </location>
</feature>
<keyword evidence="3" id="KW-1185">Reference proteome</keyword>
<comment type="caution">
    <text evidence="2">The sequence shown here is derived from an EMBL/GenBank/DDBJ whole genome shotgun (WGS) entry which is preliminary data.</text>
</comment>